<dbReference type="Gene3D" id="3.10.100.10">
    <property type="entry name" value="Mannose-Binding Protein A, subunit A"/>
    <property type="match status" value="1"/>
</dbReference>
<dbReference type="SUPFAM" id="SSF56436">
    <property type="entry name" value="C-type lectin-like"/>
    <property type="match status" value="1"/>
</dbReference>
<dbReference type="OrthoDB" id="6316268at2"/>
<dbReference type="InterPro" id="IPR011448">
    <property type="entry name" value="DUF1554"/>
</dbReference>
<dbReference type="EMBL" id="BMJS01000001">
    <property type="protein sequence ID" value="GGF86863.1"/>
    <property type="molecule type" value="Genomic_DNA"/>
</dbReference>
<feature type="chain" id="PRO_5035170900" description="DUF1554 domain-containing protein" evidence="1">
    <location>
        <begin position="21"/>
        <end position="806"/>
    </location>
</feature>
<comment type="caution">
    <text evidence="3">The sequence shown here is derived from an EMBL/GenBank/DDBJ whole genome shotgun (WGS) entry which is preliminary data.</text>
</comment>
<dbReference type="InterPro" id="IPR016187">
    <property type="entry name" value="CTDL_fold"/>
</dbReference>
<dbReference type="InterPro" id="IPR016186">
    <property type="entry name" value="C-type_lectin-like/link_sf"/>
</dbReference>
<feature type="signal peptide" evidence="1">
    <location>
        <begin position="1"/>
        <end position="20"/>
    </location>
</feature>
<dbReference type="PROSITE" id="PS51257">
    <property type="entry name" value="PROKAR_LIPOPROTEIN"/>
    <property type="match status" value="1"/>
</dbReference>
<reference evidence="3" key="2">
    <citation type="submission" date="2020-09" db="EMBL/GenBank/DDBJ databases">
        <authorList>
            <person name="Sun Q."/>
            <person name="Zhou Y."/>
        </authorList>
    </citation>
    <scope>NUCLEOTIDE SEQUENCE</scope>
    <source>
        <strain evidence="3">CGMCC 1.15758</strain>
    </source>
</reference>
<keyword evidence="1" id="KW-0732">Signal</keyword>
<evidence type="ECO:0000259" key="2">
    <source>
        <dbReference type="Pfam" id="PF07588"/>
    </source>
</evidence>
<name>A0A8J2Z0W9_9GAMM</name>
<dbReference type="AlphaFoldDB" id="A0A8J2Z0W9"/>
<organism evidence="3 4">
    <name type="scientific">Cysteiniphilum litorale</name>
    <dbReference type="NCBI Taxonomy" id="2056700"/>
    <lineage>
        <taxon>Bacteria</taxon>
        <taxon>Pseudomonadati</taxon>
        <taxon>Pseudomonadota</taxon>
        <taxon>Gammaproteobacteria</taxon>
        <taxon>Thiotrichales</taxon>
        <taxon>Fastidiosibacteraceae</taxon>
        <taxon>Cysteiniphilum</taxon>
    </lineage>
</organism>
<keyword evidence="4" id="KW-1185">Reference proteome</keyword>
<dbReference type="Proteomes" id="UP000636949">
    <property type="component" value="Unassembled WGS sequence"/>
</dbReference>
<evidence type="ECO:0000313" key="3">
    <source>
        <dbReference type="EMBL" id="GGF86863.1"/>
    </source>
</evidence>
<reference evidence="3" key="1">
    <citation type="journal article" date="2014" name="Int. J. Syst. Evol. Microbiol.">
        <title>Complete genome sequence of Corynebacterium casei LMG S-19264T (=DSM 44701T), isolated from a smear-ripened cheese.</title>
        <authorList>
            <consortium name="US DOE Joint Genome Institute (JGI-PGF)"/>
            <person name="Walter F."/>
            <person name="Albersmeier A."/>
            <person name="Kalinowski J."/>
            <person name="Ruckert C."/>
        </authorList>
    </citation>
    <scope>NUCLEOTIDE SEQUENCE</scope>
    <source>
        <strain evidence="3">CGMCC 1.15758</strain>
    </source>
</reference>
<proteinExistence type="predicted"/>
<dbReference type="RefSeq" id="WP_117001359.1">
    <property type="nucleotide sequence ID" value="NZ_BMJS01000001.1"/>
</dbReference>
<feature type="domain" description="DUF1554" evidence="2">
    <location>
        <begin position="651"/>
        <end position="759"/>
    </location>
</feature>
<evidence type="ECO:0000256" key="1">
    <source>
        <dbReference type="SAM" id="SignalP"/>
    </source>
</evidence>
<sequence length="806" mass="87606">MQYKTLIRLLPSLISTSLISACGGGAGAPSPEPIIGSTKLNNETLLAPASSIKAEGIGINKQRLSTETTYNLMTGLNDSKQDNVKVIGAHIDPQIDGLTLKYVADKSEKSCLITNDDGSLTQTTLTANDSCVLNIETIYTGSQTLLDQELNLIIEVENIENKVLHYQGNFIKQEDIATAQSLAKASVTPITIHSDGQIDVIFKNISDKAINRVVLNIAEGDDSKWFIDLLDEATKKQLNAHYQIVDDEKNILPDETGIITLQLDPIKLKTALEDETHQAQLVDNINKGHLLNIDASNIAKTNIALAYDKRVLVSDRSNIHFTQANSNTVTLKNTSNNPIKINHIDITGDISDVNLTANITDIAPLSNAMIVLNAQASAKGQGELVIEYEHDHGITETMNIPISVANSSITLSAINNNNPFEITDQSSEVSTQITNNGNFNWYPATASTQGAYQVQRVGDKKIDHSLSNSINCLSLNETGLAPQQSCEMPIMTINPDTQAGTYEFTLYAKAQDGTIYTNLDNNHSAVFSVIEREKGQAQFQTIDGTALTKLQLNNIDNKATIVIKNIGKGDLNNLSFNSDQADVLHIDSQACQETLTADQSCQIIVSTDYDANDPLYAKIKVSAHNMSEDSAELPTTITKAKTRLIFITMQSFNGNLGGVEGANDKCQIEASSRGMYGQYKAVIADTSRSVKDNIGFDQTAYYLNLNGEVVAAPNTLFLGNLKNSIAKDTESYVWSGFAVYDDVYGLSGNCNNWTNNGTSNSPQYFANVANPLATDNSWAAKFESEKHSLQLASCNTPNKLYCAQKS</sequence>
<protein>
    <recommendedName>
        <fullName evidence="2">DUF1554 domain-containing protein</fullName>
    </recommendedName>
</protein>
<dbReference type="Pfam" id="PF07588">
    <property type="entry name" value="DUF1554"/>
    <property type="match status" value="1"/>
</dbReference>
<evidence type="ECO:0000313" key="4">
    <source>
        <dbReference type="Proteomes" id="UP000636949"/>
    </source>
</evidence>
<accession>A0A8J2Z0W9</accession>
<gene>
    <name evidence="3" type="ORF">GCM10010995_00230</name>
</gene>